<evidence type="ECO:0000256" key="1">
    <source>
        <dbReference type="SAM" id="MobiDB-lite"/>
    </source>
</evidence>
<sequence length="168" mass="19804">MPIKPFTVPLPETRFFHTSKDIYKFKFHYGKNFKLENIENRDYISKEIEDSVRAVMENQENLHPFSTLHFVIFPYKSKWDSASRLKFKHGQKYLVPFPYVFTIYIESKSLMPVQFRADGTDTQMTDCPEQEKEDQCPSVGPDTQNSGILGFLTRLNPFRFLFGGWNKI</sequence>
<keyword evidence="3" id="KW-1185">Reference proteome</keyword>
<protein>
    <recommendedName>
        <fullName evidence="4">Membrane-anchored junction protein</fullName>
    </recommendedName>
</protein>
<dbReference type="PANTHER" id="PTHR35824">
    <property type="entry name" value="MEMBRANE-ANCHORED JUNCTION PROTEIN MAJIN"/>
    <property type="match status" value="1"/>
</dbReference>
<reference evidence="2" key="1">
    <citation type="thesis" date="2020" institute="ProQuest LLC" country="789 East Eisenhower Parkway, Ann Arbor, MI, USA">
        <title>Comparative Genomics and Chromosome Evolution.</title>
        <authorList>
            <person name="Mudd A.B."/>
        </authorList>
    </citation>
    <scope>NUCLEOTIDE SEQUENCE</scope>
    <source>
        <strain evidence="2">Female2</strain>
        <tissue evidence="2">Blood</tissue>
    </source>
</reference>
<comment type="caution">
    <text evidence="2">The sequence shown here is derived from an EMBL/GenBank/DDBJ whole genome shotgun (WGS) entry which is preliminary data.</text>
</comment>
<dbReference type="InterPro" id="IPR027816">
    <property type="entry name" value="MAJIN"/>
</dbReference>
<evidence type="ECO:0000313" key="3">
    <source>
        <dbReference type="Proteomes" id="UP000812440"/>
    </source>
</evidence>
<dbReference type="GO" id="GO:0007129">
    <property type="term" value="P:homologous chromosome pairing at meiosis"/>
    <property type="evidence" value="ECO:0007669"/>
    <property type="project" value="TreeGrafter"/>
</dbReference>
<dbReference type="PANTHER" id="PTHR35824:SF1">
    <property type="entry name" value="MEMBRANE-ANCHORED JUNCTION PROTEIN"/>
    <property type="match status" value="1"/>
</dbReference>
<dbReference type="GO" id="GO:0005637">
    <property type="term" value="C:nuclear inner membrane"/>
    <property type="evidence" value="ECO:0007669"/>
    <property type="project" value="TreeGrafter"/>
</dbReference>
<dbReference type="GO" id="GO:0003677">
    <property type="term" value="F:DNA binding"/>
    <property type="evidence" value="ECO:0007669"/>
    <property type="project" value="InterPro"/>
</dbReference>
<dbReference type="Proteomes" id="UP000812440">
    <property type="component" value="Chromosome 4"/>
</dbReference>
<gene>
    <name evidence="2" type="ORF">GDO86_008681</name>
</gene>
<name>A0A8T2J3S2_9PIPI</name>
<organism evidence="2 3">
    <name type="scientific">Hymenochirus boettgeri</name>
    <name type="common">Congo dwarf clawed frog</name>
    <dbReference type="NCBI Taxonomy" id="247094"/>
    <lineage>
        <taxon>Eukaryota</taxon>
        <taxon>Metazoa</taxon>
        <taxon>Chordata</taxon>
        <taxon>Craniata</taxon>
        <taxon>Vertebrata</taxon>
        <taxon>Euteleostomi</taxon>
        <taxon>Amphibia</taxon>
        <taxon>Batrachia</taxon>
        <taxon>Anura</taxon>
        <taxon>Pipoidea</taxon>
        <taxon>Pipidae</taxon>
        <taxon>Pipinae</taxon>
        <taxon>Hymenochirus</taxon>
    </lineage>
</organism>
<evidence type="ECO:0000313" key="2">
    <source>
        <dbReference type="EMBL" id="KAG8438084.1"/>
    </source>
</evidence>
<accession>A0A8T2J3S2</accession>
<proteinExistence type="predicted"/>
<dbReference type="Pfam" id="PF15077">
    <property type="entry name" value="MAJIN"/>
    <property type="match status" value="1"/>
</dbReference>
<dbReference type="AlphaFoldDB" id="A0A8T2J3S2"/>
<dbReference type="GO" id="GO:0070197">
    <property type="term" value="P:meiotic attachment of telomere to nuclear envelope"/>
    <property type="evidence" value="ECO:0007669"/>
    <property type="project" value="TreeGrafter"/>
</dbReference>
<evidence type="ECO:0008006" key="4">
    <source>
        <dbReference type="Google" id="ProtNLM"/>
    </source>
</evidence>
<dbReference type="EMBL" id="JAACNH010000007">
    <property type="protein sequence ID" value="KAG8438084.1"/>
    <property type="molecule type" value="Genomic_DNA"/>
</dbReference>
<dbReference type="OrthoDB" id="6162963at2759"/>
<feature type="region of interest" description="Disordered" evidence="1">
    <location>
        <begin position="121"/>
        <end position="141"/>
    </location>
</feature>